<evidence type="ECO:0008006" key="5">
    <source>
        <dbReference type="Google" id="ProtNLM"/>
    </source>
</evidence>
<protein>
    <recommendedName>
        <fullName evidence="5">OmpA-like domain-containing protein</fullName>
    </recommendedName>
</protein>
<comment type="caution">
    <text evidence="3">The sequence shown here is derived from an EMBL/GenBank/DDBJ whole genome shotgun (WGS) entry which is preliminary data.</text>
</comment>
<evidence type="ECO:0000313" key="4">
    <source>
        <dbReference type="Proteomes" id="UP000036338"/>
    </source>
</evidence>
<dbReference type="RefSeq" id="WP_048245888.1">
    <property type="nucleotide sequence ID" value="NZ_LDWR01000021.1"/>
</dbReference>
<sequence>MRYALPVILGALLSLPIQANACKILLTDSMELPLNSTEIANSDRLAVVRHYLTAREWTREGAAASIDATAYDWENRPNQLARQRGAQMKSFLVQLGMSPDDIYVDERIVSRRNGKLDPDDRKQLWVQFVPKCPPAGCQSLCNSAGTPGVASFALTPETPGPQPDSTRFSCGDSREPTSARFVTTERWTARTRNQTLLLRNQDHKPLMHTCYRISTSATQYLGMTDERGETATMQLLGPEYTRVELKLAQPGP</sequence>
<keyword evidence="2" id="KW-0732">Signal</keyword>
<feature type="chain" id="PRO_5005266720" description="OmpA-like domain-containing protein" evidence="2">
    <location>
        <begin position="20"/>
        <end position="252"/>
    </location>
</feature>
<gene>
    <name evidence="3" type="ORF">VL15_12645</name>
</gene>
<organism evidence="3 4">
    <name type="scientific">Burkholderia cepacia</name>
    <name type="common">Pseudomonas cepacia</name>
    <dbReference type="NCBI Taxonomy" id="292"/>
    <lineage>
        <taxon>Bacteria</taxon>
        <taxon>Pseudomonadati</taxon>
        <taxon>Pseudomonadota</taxon>
        <taxon>Betaproteobacteria</taxon>
        <taxon>Burkholderiales</taxon>
        <taxon>Burkholderiaceae</taxon>
        <taxon>Burkholderia</taxon>
        <taxon>Burkholderia cepacia complex</taxon>
    </lineage>
</organism>
<name>A0A0J5X0J7_BURCE</name>
<feature type="signal peptide" evidence="2">
    <location>
        <begin position="1"/>
        <end position="19"/>
    </location>
</feature>
<feature type="region of interest" description="Disordered" evidence="1">
    <location>
        <begin position="156"/>
        <end position="175"/>
    </location>
</feature>
<reference evidence="3 4" key="1">
    <citation type="submission" date="2015-05" db="EMBL/GenBank/DDBJ databases">
        <title>Draft genome of Burkholderia cepacia LK29.</title>
        <authorList>
            <person name="Chan X.Y."/>
        </authorList>
    </citation>
    <scope>NUCLEOTIDE SEQUENCE [LARGE SCALE GENOMIC DNA]</scope>
    <source>
        <strain evidence="3 4">LK29</strain>
    </source>
</reference>
<dbReference type="AlphaFoldDB" id="A0A0J5X0J7"/>
<accession>A0A0J5X0J7</accession>
<dbReference type="PATRIC" id="fig|292.27.peg.2382"/>
<evidence type="ECO:0000313" key="3">
    <source>
        <dbReference type="EMBL" id="KML58071.1"/>
    </source>
</evidence>
<dbReference type="Proteomes" id="UP000036338">
    <property type="component" value="Unassembled WGS sequence"/>
</dbReference>
<evidence type="ECO:0000256" key="2">
    <source>
        <dbReference type="SAM" id="SignalP"/>
    </source>
</evidence>
<proteinExistence type="predicted"/>
<evidence type="ECO:0000256" key="1">
    <source>
        <dbReference type="SAM" id="MobiDB-lite"/>
    </source>
</evidence>
<dbReference type="EMBL" id="LDWR01000021">
    <property type="protein sequence ID" value="KML58071.1"/>
    <property type="molecule type" value="Genomic_DNA"/>
</dbReference>